<dbReference type="OrthoDB" id="9773727at2"/>
<proteinExistence type="inferred from homology"/>
<dbReference type="AlphaFoldDB" id="A0A1N7CC06"/>
<dbReference type="Proteomes" id="UP000185669">
    <property type="component" value="Unassembled WGS sequence"/>
</dbReference>
<name>A0A1N7CC06_9FIRM</name>
<evidence type="ECO:0000256" key="6">
    <source>
        <dbReference type="ARBA" id="ARBA00023136"/>
    </source>
</evidence>
<sequence length="291" mass="32763">MYRWKKKIAPYLFVLPNLIIFSIFIVFPALFGFYVSFTEWDVLTSPEFIGLGNFIKLFQSADFWAILSRTLIYVFSVVPITFGLSMVLAIILDRNIKAKGFFRAIFYLPTMLSFIVIGVSWRWILGNNFGILNYLLDLAGMAPVNWLTNSTTATIMVIFASVWARVGYFMVMFIAGLQGIPGVYYEAAEIDGASKWQQFRHITFPLLKPTSLVVVVLSTIQAFKMFGLIKVMTTGGPGDSTTYLVQEIYQQAFQVGDMGYASAMSVMLFLILGLLTIVQFKVSNRGGNAYE</sequence>
<keyword evidence="4 7" id="KW-0812">Transmembrane</keyword>
<feature type="transmembrane region" description="Helical" evidence="7">
    <location>
        <begin position="12"/>
        <end position="37"/>
    </location>
</feature>
<feature type="transmembrane region" description="Helical" evidence="7">
    <location>
        <begin position="71"/>
        <end position="92"/>
    </location>
</feature>
<dbReference type="Pfam" id="PF00528">
    <property type="entry name" value="BPD_transp_1"/>
    <property type="match status" value="1"/>
</dbReference>
<dbReference type="SUPFAM" id="SSF161098">
    <property type="entry name" value="MetI-like"/>
    <property type="match status" value="1"/>
</dbReference>
<keyword evidence="6 7" id="KW-0472">Membrane</keyword>
<feature type="transmembrane region" description="Helical" evidence="7">
    <location>
        <begin position="144"/>
        <end position="164"/>
    </location>
</feature>
<dbReference type="EMBL" id="FTNC01000046">
    <property type="protein sequence ID" value="SIR61135.1"/>
    <property type="molecule type" value="Genomic_DNA"/>
</dbReference>
<dbReference type="PANTHER" id="PTHR30193:SF37">
    <property type="entry name" value="INNER MEMBRANE ABC TRANSPORTER PERMEASE PROTEIN YCJO"/>
    <property type="match status" value="1"/>
</dbReference>
<dbReference type="Gene3D" id="1.10.3720.10">
    <property type="entry name" value="MetI-like"/>
    <property type="match status" value="1"/>
</dbReference>
<comment type="similarity">
    <text evidence="7">Belongs to the binding-protein-dependent transport system permease family.</text>
</comment>
<dbReference type="InterPro" id="IPR035906">
    <property type="entry name" value="MetI-like_sf"/>
</dbReference>
<dbReference type="PANTHER" id="PTHR30193">
    <property type="entry name" value="ABC TRANSPORTER PERMEASE PROTEIN"/>
    <property type="match status" value="1"/>
</dbReference>
<keyword evidence="5 7" id="KW-1133">Transmembrane helix</keyword>
<accession>A0A1N7CC06</accession>
<keyword evidence="3" id="KW-1003">Cell membrane</keyword>
<dbReference type="GO" id="GO:0005886">
    <property type="term" value="C:plasma membrane"/>
    <property type="evidence" value="ECO:0007669"/>
    <property type="project" value="UniProtKB-SubCell"/>
</dbReference>
<evidence type="ECO:0000259" key="8">
    <source>
        <dbReference type="PROSITE" id="PS50928"/>
    </source>
</evidence>
<dbReference type="STRING" id="56779.SAMN05421834_1464"/>
<feature type="domain" description="ABC transmembrane type-1" evidence="8">
    <location>
        <begin position="67"/>
        <end position="279"/>
    </location>
</feature>
<evidence type="ECO:0000256" key="1">
    <source>
        <dbReference type="ARBA" id="ARBA00004651"/>
    </source>
</evidence>
<dbReference type="InterPro" id="IPR051393">
    <property type="entry name" value="ABC_transporter_permease"/>
</dbReference>
<evidence type="ECO:0000313" key="9">
    <source>
        <dbReference type="EMBL" id="SIR61135.1"/>
    </source>
</evidence>
<keyword evidence="10" id="KW-1185">Reference proteome</keyword>
<organism evidence="9 10">
    <name type="scientific">Halanaerobium kushneri</name>
    <dbReference type="NCBI Taxonomy" id="56779"/>
    <lineage>
        <taxon>Bacteria</taxon>
        <taxon>Bacillati</taxon>
        <taxon>Bacillota</taxon>
        <taxon>Clostridia</taxon>
        <taxon>Halanaerobiales</taxon>
        <taxon>Halanaerobiaceae</taxon>
        <taxon>Halanaerobium</taxon>
    </lineage>
</organism>
<evidence type="ECO:0000256" key="5">
    <source>
        <dbReference type="ARBA" id="ARBA00022989"/>
    </source>
</evidence>
<evidence type="ECO:0000256" key="7">
    <source>
        <dbReference type="RuleBase" id="RU363032"/>
    </source>
</evidence>
<evidence type="ECO:0000313" key="10">
    <source>
        <dbReference type="Proteomes" id="UP000185669"/>
    </source>
</evidence>
<reference evidence="10" key="1">
    <citation type="submission" date="2017-01" db="EMBL/GenBank/DDBJ databases">
        <authorList>
            <person name="Varghese N."/>
            <person name="Submissions S."/>
        </authorList>
    </citation>
    <scope>NUCLEOTIDE SEQUENCE [LARGE SCALE GENOMIC DNA]</scope>
    <source>
        <strain evidence="10">ATCC 700103</strain>
    </source>
</reference>
<comment type="subcellular location">
    <subcellularLocation>
        <location evidence="1 7">Cell membrane</location>
        <topology evidence="1 7">Multi-pass membrane protein</topology>
    </subcellularLocation>
</comment>
<keyword evidence="2 7" id="KW-0813">Transport</keyword>
<dbReference type="CDD" id="cd06261">
    <property type="entry name" value="TM_PBP2"/>
    <property type="match status" value="1"/>
</dbReference>
<dbReference type="GO" id="GO:0055085">
    <property type="term" value="P:transmembrane transport"/>
    <property type="evidence" value="ECO:0007669"/>
    <property type="project" value="InterPro"/>
</dbReference>
<protein>
    <submittedName>
        <fullName evidence="9">Carbohydrate ABC transporter membrane protein 1, CUT1 family</fullName>
    </submittedName>
</protein>
<dbReference type="PROSITE" id="PS50928">
    <property type="entry name" value="ABC_TM1"/>
    <property type="match status" value="1"/>
</dbReference>
<evidence type="ECO:0000256" key="3">
    <source>
        <dbReference type="ARBA" id="ARBA00022475"/>
    </source>
</evidence>
<dbReference type="InterPro" id="IPR000515">
    <property type="entry name" value="MetI-like"/>
</dbReference>
<evidence type="ECO:0000256" key="4">
    <source>
        <dbReference type="ARBA" id="ARBA00022692"/>
    </source>
</evidence>
<feature type="transmembrane region" description="Helical" evidence="7">
    <location>
        <begin position="104"/>
        <end position="124"/>
    </location>
</feature>
<evidence type="ECO:0000256" key="2">
    <source>
        <dbReference type="ARBA" id="ARBA00022448"/>
    </source>
</evidence>
<dbReference type="RefSeq" id="WP_076546259.1">
    <property type="nucleotide sequence ID" value="NZ_FTNC01000046.1"/>
</dbReference>
<feature type="transmembrane region" description="Helical" evidence="7">
    <location>
        <begin position="258"/>
        <end position="278"/>
    </location>
</feature>
<gene>
    <name evidence="9" type="ORF">SAMN05421834_1464</name>
</gene>